<comment type="subunit">
    <text evidence="9">Homodimer.</text>
</comment>
<protein>
    <recommendedName>
        <fullName evidence="9">Beta-ketoacyl-[acyl-carrier-protein] synthase III</fullName>
        <shortName evidence="9">Beta-ketoacyl-ACP synthase III</shortName>
        <shortName evidence="9">KAS III</shortName>
        <ecNumber evidence="9">2.3.1.180</ecNumber>
    </recommendedName>
    <alternativeName>
        <fullName evidence="9">3-oxoacyl-[acyl-carrier-protein] synthase 3</fullName>
    </alternativeName>
    <alternativeName>
        <fullName evidence="9">3-oxoacyl-[acyl-carrier-protein] synthase III</fullName>
    </alternativeName>
</protein>
<keyword evidence="2 9" id="KW-0963">Cytoplasm</keyword>
<dbReference type="PANTHER" id="PTHR34069">
    <property type="entry name" value="3-OXOACYL-[ACYL-CARRIER-PROTEIN] SYNTHASE 3"/>
    <property type="match status" value="1"/>
</dbReference>
<comment type="subcellular location">
    <subcellularLocation>
        <location evidence="9">Cytoplasm</location>
    </subcellularLocation>
</comment>
<evidence type="ECO:0000256" key="2">
    <source>
        <dbReference type="ARBA" id="ARBA00022490"/>
    </source>
</evidence>
<evidence type="ECO:0000313" key="13">
    <source>
        <dbReference type="Proteomes" id="UP000283946"/>
    </source>
</evidence>
<comment type="catalytic activity">
    <reaction evidence="9">
        <text>malonyl-[ACP] + acetyl-CoA + H(+) = 3-oxobutanoyl-[ACP] + CO2 + CoA</text>
        <dbReference type="Rhea" id="RHEA:12080"/>
        <dbReference type="Rhea" id="RHEA-COMP:9623"/>
        <dbReference type="Rhea" id="RHEA-COMP:9625"/>
        <dbReference type="ChEBI" id="CHEBI:15378"/>
        <dbReference type="ChEBI" id="CHEBI:16526"/>
        <dbReference type="ChEBI" id="CHEBI:57287"/>
        <dbReference type="ChEBI" id="CHEBI:57288"/>
        <dbReference type="ChEBI" id="CHEBI:78449"/>
        <dbReference type="ChEBI" id="CHEBI:78450"/>
        <dbReference type="EC" id="2.3.1.180"/>
    </reaction>
</comment>
<evidence type="ECO:0000313" key="12">
    <source>
        <dbReference type="EMBL" id="AZZ56887.1"/>
    </source>
</evidence>
<reference evidence="12 13" key="1">
    <citation type="submission" date="2018-03" db="EMBL/GenBank/DDBJ databases">
        <title>Bacteriophage NCPPB3778 and a type I-E CRISPR drive the evolution of the US Biological Select Agent, Rathayibacter toxicus.</title>
        <authorList>
            <person name="Davis E.W.II."/>
            <person name="Tabima J.F."/>
            <person name="Weisberg A.J."/>
            <person name="Dantas Lopes L."/>
            <person name="Wiseman M.S."/>
            <person name="Wiseman M.S."/>
            <person name="Pupko T."/>
            <person name="Belcher M.S."/>
            <person name="Sechler A.J."/>
            <person name="Tancos M.A."/>
            <person name="Schroeder B.K."/>
            <person name="Murray T.D."/>
            <person name="Luster D.G."/>
            <person name="Schneider W.L."/>
            <person name="Rogers E."/>
            <person name="Andreote F.D."/>
            <person name="Grunwald N.J."/>
            <person name="Putnam M.L."/>
            <person name="Chang J.H."/>
        </authorList>
    </citation>
    <scope>NUCLEOTIDE SEQUENCE [LARGE SCALE GENOMIC DNA]</scope>
    <source>
        <strain evidence="12 13">NCCPB 2253</strain>
    </source>
</reference>
<dbReference type="Gene3D" id="3.40.47.10">
    <property type="match status" value="1"/>
</dbReference>
<dbReference type="GO" id="GO:0004315">
    <property type="term" value="F:3-oxoacyl-[acyl-carrier-protein] synthase activity"/>
    <property type="evidence" value="ECO:0007669"/>
    <property type="project" value="InterPro"/>
</dbReference>
<dbReference type="NCBIfam" id="NF006829">
    <property type="entry name" value="PRK09352.1"/>
    <property type="match status" value="1"/>
</dbReference>
<evidence type="ECO:0000259" key="11">
    <source>
        <dbReference type="Pfam" id="PF08545"/>
    </source>
</evidence>
<dbReference type="PANTHER" id="PTHR34069:SF2">
    <property type="entry name" value="BETA-KETOACYL-[ACYL-CARRIER-PROTEIN] SYNTHASE III"/>
    <property type="match status" value="1"/>
</dbReference>
<dbReference type="InterPro" id="IPR016039">
    <property type="entry name" value="Thiolase-like"/>
</dbReference>
<gene>
    <name evidence="9" type="primary">fabH</name>
    <name evidence="12" type="ORF">C7V51_14145</name>
</gene>
<evidence type="ECO:0000256" key="5">
    <source>
        <dbReference type="ARBA" id="ARBA00022832"/>
    </source>
</evidence>
<evidence type="ECO:0000256" key="9">
    <source>
        <dbReference type="HAMAP-Rule" id="MF_01815"/>
    </source>
</evidence>
<comment type="function">
    <text evidence="9">Catalyzes the condensation reaction of fatty acid synthesis by the addition to an acyl acceptor of two carbons from malonyl-ACP. Catalyzes the first condensation reaction which initiates fatty acid synthesis and may therefore play a role in governing the total rate of fatty acid production. Possesses both acetoacetyl-ACP synthase and acetyl transacylase activities. Its substrate specificity determines the biosynthesis of branched-chain and/or straight-chain of fatty acids.</text>
</comment>
<dbReference type="AlphaFoldDB" id="A0AAD1AG16"/>
<dbReference type="EC" id="2.3.1.180" evidence="9"/>
<dbReference type="NCBIfam" id="TIGR00747">
    <property type="entry name" value="fabH"/>
    <property type="match status" value="1"/>
</dbReference>
<dbReference type="Pfam" id="PF08541">
    <property type="entry name" value="ACP_syn_III_C"/>
    <property type="match status" value="1"/>
</dbReference>
<feature type="active site" evidence="9">
    <location>
        <position position="248"/>
    </location>
</feature>
<proteinExistence type="inferred from homology"/>
<comment type="similarity">
    <text evidence="1 9">Belongs to the thiolase-like superfamily. FabH family.</text>
</comment>
<feature type="region of interest" description="ACP-binding" evidence="9">
    <location>
        <begin position="249"/>
        <end position="253"/>
    </location>
</feature>
<keyword evidence="8 9" id="KW-0012">Acyltransferase</keyword>
<dbReference type="RefSeq" id="WP_104266097.1">
    <property type="nucleotide sequence ID" value="NZ_CP028130.1"/>
</dbReference>
<evidence type="ECO:0000256" key="8">
    <source>
        <dbReference type="ARBA" id="ARBA00023315"/>
    </source>
</evidence>
<sequence>MYALLTGIGQALPENIVTNDDLARTFDTSDEWIVQRTGISRRRHSRTESTSDLAVRAGRAALHKADRDRVDMIILATTTPDYPCPGTAPAVATGLGMTGVPAFDISAVCSGFVYALSVGSSLVETGRFASVLIIGAETFSTILDPTDRTTAAIFGDGAGAVVLERTHELQPGVVGKSILGSDGGKADLIRIPGGGSAAALSGVPASPFFHMQGTAVFLDAVTRMEEAVRAVVSAQGWALGDLDALVPHQANARITAALAKKLGLDSAVAVTNIAEVGNTSAASIPLVLAQAEREERLRAGDRMVLAAYGGGTTWGAVALTWPQLST</sequence>
<dbReference type="SUPFAM" id="SSF53901">
    <property type="entry name" value="Thiolase-like"/>
    <property type="match status" value="1"/>
</dbReference>
<accession>A0AAD1AG16</accession>
<organism evidence="12 13">
    <name type="scientific">Rathayibacter iranicus</name>
    <dbReference type="NCBI Taxonomy" id="59737"/>
    <lineage>
        <taxon>Bacteria</taxon>
        <taxon>Bacillati</taxon>
        <taxon>Actinomycetota</taxon>
        <taxon>Actinomycetes</taxon>
        <taxon>Micrococcales</taxon>
        <taxon>Microbacteriaceae</taxon>
        <taxon>Rathayibacter</taxon>
    </lineage>
</organism>
<dbReference type="InterPro" id="IPR004655">
    <property type="entry name" value="FabH"/>
</dbReference>
<keyword evidence="9" id="KW-0511">Multifunctional enzyme</keyword>
<dbReference type="GO" id="GO:0005737">
    <property type="term" value="C:cytoplasm"/>
    <property type="evidence" value="ECO:0007669"/>
    <property type="project" value="UniProtKB-SubCell"/>
</dbReference>
<dbReference type="KEGG" id="ria:C7V51_14145"/>
<feature type="active site" evidence="9">
    <location>
        <position position="278"/>
    </location>
</feature>
<evidence type="ECO:0000256" key="3">
    <source>
        <dbReference type="ARBA" id="ARBA00022516"/>
    </source>
</evidence>
<keyword evidence="3 9" id="KW-0444">Lipid biosynthesis</keyword>
<dbReference type="GO" id="GO:0006633">
    <property type="term" value="P:fatty acid biosynthetic process"/>
    <property type="evidence" value="ECO:0007669"/>
    <property type="project" value="UniProtKB-UniRule"/>
</dbReference>
<feature type="active site" evidence="9">
    <location>
        <position position="109"/>
    </location>
</feature>
<name>A0AAD1AG16_9MICO</name>
<evidence type="ECO:0000256" key="4">
    <source>
        <dbReference type="ARBA" id="ARBA00022679"/>
    </source>
</evidence>
<keyword evidence="5 9" id="KW-0276">Fatty acid metabolism</keyword>
<comment type="pathway">
    <text evidence="9">Lipid metabolism; fatty acid biosynthesis.</text>
</comment>
<feature type="domain" description="Beta-ketoacyl-[acyl-carrier-protein] synthase III N-terminal" evidence="11">
    <location>
        <begin position="103"/>
        <end position="183"/>
    </location>
</feature>
<dbReference type="CDD" id="cd00830">
    <property type="entry name" value="KAS_III"/>
    <property type="match status" value="1"/>
</dbReference>
<evidence type="ECO:0000256" key="6">
    <source>
        <dbReference type="ARBA" id="ARBA00023098"/>
    </source>
</evidence>
<feature type="domain" description="Beta-ketoacyl-[acyl-carrier-protein] synthase III C-terminal" evidence="10">
    <location>
        <begin position="234"/>
        <end position="321"/>
    </location>
</feature>
<dbReference type="InterPro" id="IPR013747">
    <property type="entry name" value="ACP_syn_III_C"/>
</dbReference>
<comment type="domain">
    <text evidence="9">The last Arg residue of the ACP-binding site is essential for the weak association between ACP/AcpP and FabH.</text>
</comment>
<keyword evidence="7 9" id="KW-0275">Fatty acid biosynthesis</keyword>
<keyword evidence="6 9" id="KW-0443">Lipid metabolism</keyword>
<evidence type="ECO:0000256" key="7">
    <source>
        <dbReference type="ARBA" id="ARBA00023160"/>
    </source>
</evidence>
<keyword evidence="4 9" id="KW-0808">Transferase</keyword>
<dbReference type="GO" id="GO:0033818">
    <property type="term" value="F:beta-ketoacyl-acyl-carrier-protein synthase III activity"/>
    <property type="evidence" value="ECO:0007669"/>
    <property type="project" value="UniProtKB-UniRule"/>
</dbReference>
<dbReference type="Proteomes" id="UP000283946">
    <property type="component" value="Chromosome"/>
</dbReference>
<dbReference type="GO" id="GO:0044550">
    <property type="term" value="P:secondary metabolite biosynthetic process"/>
    <property type="evidence" value="ECO:0007669"/>
    <property type="project" value="TreeGrafter"/>
</dbReference>
<dbReference type="InterPro" id="IPR013751">
    <property type="entry name" value="ACP_syn_III_N"/>
</dbReference>
<dbReference type="HAMAP" id="MF_01815">
    <property type="entry name" value="FabH"/>
    <property type="match status" value="1"/>
</dbReference>
<dbReference type="EMBL" id="CP028130">
    <property type="protein sequence ID" value="AZZ56887.1"/>
    <property type="molecule type" value="Genomic_DNA"/>
</dbReference>
<evidence type="ECO:0000259" key="10">
    <source>
        <dbReference type="Pfam" id="PF08541"/>
    </source>
</evidence>
<evidence type="ECO:0000256" key="1">
    <source>
        <dbReference type="ARBA" id="ARBA00008642"/>
    </source>
</evidence>
<dbReference type="Pfam" id="PF08545">
    <property type="entry name" value="ACP_syn_III"/>
    <property type="match status" value="1"/>
</dbReference>